<name>A0A502BRK5_9HYPH</name>
<reference evidence="1 2" key="1">
    <citation type="journal article" date="2003" name="Int. J. Syst. Evol. Microbiol.">
        <title>Towards a standardized format for the description of a novel species (of an established genus): Ochrobactrum gallinifaecis sp. nov.</title>
        <authorList>
            <person name="Kampfer P."/>
            <person name="Buczolits S."/>
            <person name="Albrecht A."/>
            <person name="Busse H.J."/>
            <person name="Stackebrandt E."/>
        </authorList>
    </citation>
    <scope>NUCLEOTIDE SEQUENCE [LARGE SCALE GENOMIC DNA]</scope>
    <source>
        <strain evidence="1 2">ISO 196</strain>
    </source>
</reference>
<evidence type="ECO:0000313" key="1">
    <source>
        <dbReference type="EMBL" id="TPF76885.1"/>
    </source>
</evidence>
<dbReference type="AlphaFoldDB" id="A0A502BRK5"/>
<evidence type="ECO:0000313" key="2">
    <source>
        <dbReference type="Proteomes" id="UP000315388"/>
    </source>
</evidence>
<proteinExistence type="predicted"/>
<protein>
    <submittedName>
        <fullName evidence="1">Uncharacterized protein</fullName>
    </submittedName>
</protein>
<dbReference type="EMBL" id="VEWJ01000001">
    <property type="protein sequence ID" value="TPF76885.1"/>
    <property type="molecule type" value="Genomic_DNA"/>
</dbReference>
<gene>
    <name evidence="1" type="ORF">FHY56_00485</name>
</gene>
<sequence>MLIYINNEMENGIIAKIPLILDKDIKGFQGDAIDFEISSLKGQLTPADDTQTYKSLFQIQSGGIDLKNIYIAFSFNLAFTTPDGKKTSMTRSDPTYDWIITNGQYYCDAETSFGFTSGSRFTGNYSATITNPFIYIIKTSHLIDNKMSDPISIKAQFYPSSTYSVITPKDDIQIIISNRQNQLE</sequence>
<dbReference type="Proteomes" id="UP000315388">
    <property type="component" value="Unassembled WGS sequence"/>
</dbReference>
<organism evidence="1 2">
    <name type="scientific">Brucella gallinifaecis</name>
    <dbReference type="NCBI Taxonomy" id="215590"/>
    <lineage>
        <taxon>Bacteria</taxon>
        <taxon>Pseudomonadati</taxon>
        <taxon>Pseudomonadota</taxon>
        <taxon>Alphaproteobacteria</taxon>
        <taxon>Hyphomicrobiales</taxon>
        <taxon>Brucellaceae</taxon>
        <taxon>Brucella/Ochrobactrum group</taxon>
        <taxon>Brucella</taxon>
    </lineage>
</organism>
<accession>A0A502BRK5</accession>
<dbReference type="RefSeq" id="WP_140903227.1">
    <property type="nucleotide sequence ID" value="NZ_JBHTMD010000017.1"/>
</dbReference>
<keyword evidence="2" id="KW-1185">Reference proteome</keyword>
<dbReference type="OrthoDB" id="8442277at2"/>
<comment type="caution">
    <text evidence="1">The sequence shown here is derived from an EMBL/GenBank/DDBJ whole genome shotgun (WGS) entry which is preliminary data.</text>
</comment>